<feature type="region of interest" description="Disordered" evidence="1">
    <location>
        <begin position="1"/>
        <end position="31"/>
    </location>
</feature>
<comment type="caution">
    <text evidence="3">The sequence shown here is derived from an EMBL/GenBank/DDBJ whole genome shotgun (WGS) entry which is preliminary data.</text>
</comment>
<reference evidence="3 4" key="1">
    <citation type="submission" date="2020-08" db="EMBL/GenBank/DDBJ databases">
        <title>Genomic Encyclopedia of Type Strains, Phase IV (KMG-IV): sequencing the most valuable type-strain genomes for metagenomic binning, comparative biology and taxonomic classification.</title>
        <authorList>
            <person name="Goeker M."/>
        </authorList>
    </citation>
    <scope>NUCLEOTIDE SEQUENCE [LARGE SCALE GENOMIC DNA]</scope>
    <source>
        <strain evidence="3 4">DSM 5686</strain>
    </source>
</reference>
<keyword evidence="2" id="KW-1133">Transmembrane helix</keyword>
<sequence>MADDAEVRSPDARGGPPPAAPSEAGAASISKARQANDRAAWRLVLTSGLLTIGFGLLAHAESPDDLSESVRLFILFAAAITTGTCRPNAMRAITGRGGGADPSNRGVLRVFLPAIGPVGTGFFGGLWRFGGFQNFIVDTAANCCFITLTGVGFMPMMSTPNHFDEGVPPKTRILLGIK</sequence>
<organism evidence="3 4">
    <name type="scientific">Methylobacterium fujisawaense</name>
    <dbReference type="NCBI Taxonomy" id="107400"/>
    <lineage>
        <taxon>Bacteria</taxon>
        <taxon>Pseudomonadati</taxon>
        <taxon>Pseudomonadota</taxon>
        <taxon>Alphaproteobacteria</taxon>
        <taxon>Hyphomicrobiales</taxon>
        <taxon>Methylobacteriaceae</taxon>
        <taxon>Methylobacterium</taxon>
    </lineage>
</organism>
<dbReference type="EMBL" id="JACJIM010000002">
    <property type="protein sequence ID" value="MBA9061728.1"/>
    <property type="molecule type" value="Genomic_DNA"/>
</dbReference>
<keyword evidence="4" id="KW-1185">Reference proteome</keyword>
<evidence type="ECO:0000313" key="4">
    <source>
        <dbReference type="Proteomes" id="UP000565455"/>
    </source>
</evidence>
<feature type="transmembrane region" description="Helical" evidence="2">
    <location>
        <begin position="110"/>
        <end position="129"/>
    </location>
</feature>
<dbReference type="GeneID" id="96602845"/>
<protein>
    <submittedName>
        <fullName evidence="3">Uncharacterized protein</fullName>
    </submittedName>
</protein>
<dbReference type="RefSeq" id="WP_182591548.1">
    <property type="nucleotide sequence ID" value="NZ_JACJIM010000002.1"/>
</dbReference>
<accession>A0ABR6D7F9</accession>
<dbReference type="Proteomes" id="UP000565455">
    <property type="component" value="Unassembled WGS sequence"/>
</dbReference>
<feature type="transmembrane region" description="Helical" evidence="2">
    <location>
        <begin position="135"/>
        <end position="154"/>
    </location>
</feature>
<feature type="compositionally biased region" description="Basic and acidic residues" evidence="1">
    <location>
        <begin position="1"/>
        <end position="11"/>
    </location>
</feature>
<evidence type="ECO:0000256" key="2">
    <source>
        <dbReference type="SAM" id="Phobius"/>
    </source>
</evidence>
<gene>
    <name evidence="3" type="ORF">GGQ91_001105</name>
</gene>
<evidence type="ECO:0000313" key="3">
    <source>
        <dbReference type="EMBL" id="MBA9061728.1"/>
    </source>
</evidence>
<name>A0ABR6D7F9_9HYPH</name>
<keyword evidence="2" id="KW-0812">Transmembrane</keyword>
<keyword evidence="2" id="KW-0472">Membrane</keyword>
<feature type="transmembrane region" description="Helical" evidence="2">
    <location>
        <begin position="39"/>
        <end position="58"/>
    </location>
</feature>
<proteinExistence type="predicted"/>
<evidence type="ECO:0000256" key="1">
    <source>
        <dbReference type="SAM" id="MobiDB-lite"/>
    </source>
</evidence>